<dbReference type="Gene3D" id="1.20.1050.10">
    <property type="match status" value="1"/>
</dbReference>
<dbReference type="Proteomes" id="UP000663827">
    <property type="component" value="Unassembled WGS sequence"/>
</dbReference>
<dbReference type="AlphaFoldDB" id="A0A8H3E600"/>
<dbReference type="GO" id="GO:0030010">
    <property type="term" value="P:establishment of cell polarity"/>
    <property type="evidence" value="ECO:0007669"/>
    <property type="project" value="UniProtKB-ARBA"/>
</dbReference>
<dbReference type="PROSITE" id="PS50404">
    <property type="entry name" value="GST_NTER"/>
    <property type="match status" value="1"/>
</dbReference>
<dbReference type="EMBL" id="CAJNJQ010002885">
    <property type="protein sequence ID" value="CAE7187438.1"/>
    <property type="molecule type" value="Genomic_DNA"/>
</dbReference>
<dbReference type="SUPFAM" id="SSF47616">
    <property type="entry name" value="GST C-terminal domain-like"/>
    <property type="match status" value="1"/>
</dbReference>
<dbReference type="Gene3D" id="3.40.30.10">
    <property type="entry name" value="Glutaredoxin"/>
    <property type="match status" value="1"/>
</dbReference>
<dbReference type="InterPro" id="IPR010987">
    <property type="entry name" value="Glutathione-S-Trfase_C-like"/>
</dbReference>
<feature type="binding site" evidence="5">
    <location>
        <position position="47"/>
    </location>
    <ligand>
        <name>Mg(2+)</name>
        <dbReference type="ChEBI" id="CHEBI:18420"/>
    </ligand>
</feature>
<dbReference type="PROSITE" id="PS51417">
    <property type="entry name" value="ARF"/>
    <property type="match status" value="1"/>
</dbReference>
<evidence type="ECO:0000256" key="5">
    <source>
        <dbReference type="PIRSR" id="PIRSR606689-2"/>
    </source>
</evidence>
<dbReference type="PRINTS" id="PR00328">
    <property type="entry name" value="SAR1GTPBP"/>
</dbReference>
<gene>
    <name evidence="8" type="ORF">RDB_LOCUS123487</name>
</gene>
<dbReference type="SUPFAM" id="SSF52540">
    <property type="entry name" value="P-loop containing nucleoside triphosphate hydrolases"/>
    <property type="match status" value="1"/>
</dbReference>
<keyword evidence="5" id="KW-0460">Magnesium</keyword>
<dbReference type="InterPro" id="IPR005225">
    <property type="entry name" value="Small_GTP-bd"/>
</dbReference>
<evidence type="ECO:0000256" key="4">
    <source>
        <dbReference type="PIRSR" id="PIRSR606689-1"/>
    </source>
</evidence>
<dbReference type="Pfam" id="PF13409">
    <property type="entry name" value="GST_N_2"/>
    <property type="match status" value="1"/>
</dbReference>
<accession>A0A8H3E600</accession>
<evidence type="ECO:0000313" key="9">
    <source>
        <dbReference type="Proteomes" id="UP000663827"/>
    </source>
</evidence>
<feature type="binding site" evidence="4">
    <location>
        <begin position="125"/>
        <end position="128"/>
    </location>
    <ligand>
        <name>GTP</name>
        <dbReference type="ChEBI" id="CHEBI:37565"/>
    </ligand>
</feature>
<dbReference type="InterPro" id="IPR006689">
    <property type="entry name" value="Small_GTPase_ARF/SAR"/>
</dbReference>
<dbReference type="InterPro" id="IPR036249">
    <property type="entry name" value="Thioredoxin-like_sf"/>
</dbReference>
<dbReference type="SMART" id="SM00177">
    <property type="entry name" value="ARF"/>
    <property type="match status" value="1"/>
</dbReference>
<proteinExistence type="inferred from homology"/>
<dbReference type="InterPro" id="IPR036282">
    <property type="entry name" value="Glutathione-S-Trfase_C_sf"/>
</dbReference>
<dbReference type="InterPro" id="IPR044612">
    <property type="entry name" value="ARL2/3"/>
</dbReference>
<keyword evidence="2 4" id="KW-0547">Nucleotide-binding</keyword>
<feature type="binding site" evidence="4">
    <location>
        <begin position="23"/>
        <end position="30"/>
    </location>
    <ligand>
        <name>GTP</name>
        <dbReference type="ChEBI" id="CHEBI:37565"/>
    </ligand>
</feature>
<keyword evidence="5" id="KW-0479">Metal-binding</keyword>
<evidence type="ECO:0000313" key="8">
    <source>
        <dbReference type="EMBL" id="CAE7187438.1"/>
    </source>
</evidence>
<evidence type="ECO:0000256" key="1">
    <source>
        <dbReference type="ARBA" id="ARBA00010290"/>
    </source>
</evidence>
<keyword evidence="3 4" id="KW-0342">GTP-binding</keyword>
<protein>
    <recommendedName>
        <fullName evidence="10">ADP-ribosylation factor-like protein 2</fullName>
    </recommendedName>
</protein>
<sequence>MGLLTIIRKNKMKEREMRILFLGLDNAGKTTILKRLKGQDVMSTSPTLGFEISTITYGKYLLNIWDVGGQRTLRPYWRNYFEKTDVLVWVVDSGDRLRMDDCREELHALLQEQRLAGASLLVFANKQDITGSMSDAEIKEVVTAIGWISREFAKLVIGGWFCPFVQRAWIALEEKGIPYREWDEKFIEKFPKGLVPGVLHQGKPIAESLVILEFLEDDLYKGLQSFAKGITGPFWAGEQFTHADIALLPFIVRLPILEAHRDFKRAEVGHGFEAYAERVVNLPSVQRTLSDPERYEEVYGRYLRNETQSEVAKSTRAGRILP</sequence>
<dbReference type="Gene3D" id="3.40.50.300">
    <property type="entry name" value="P-loop containing nucleotide triphosphate hydrolases"/>
    <property type="match status" value="1"/>
</dbReference>
<evidence type="ECO:0008006" key="10">
    <source>
        <dbReference type="Google" id="ProtNLM"/>
    </source>
</evidence>
<evidence type="ECO:0000259" key="7">
    <source>
        <dbReference type="PROSITE" id="PS50405"/>
    </source>
</evidence>
<dbReference type="PANTHER" id="PTHR45697">
    <property type="entry name" value="ADP-RIBOSYLATION FACTOR-LIKE PROTEIN 2-RELATED"/>
    <property type="match status" value="1"/>
</dbReference>
<dbReference type="GO" id="GO:0003924">
    <property type="term" value="F:GTPase activity"/>
    <property type="evidence" value="ECO:0007669"/>
    <property type="project" value="InterPro"/>
</dbReference>
<dbReference type="FunFam" id="3.40.50.300:FF:000412">
    <property type="entry name" value="ADP-ribosylation factor 1"/>
    <property type="match status" value="1"/>
</dbReference>
<feature type="binding site" evidence="4">
    <location>
        <position position="69"/>
    </location>
    <ligand>
        <name>GTP</name>
        <dbReference type="ChEBI" id="CHEBI:37565"/>
    </ligand>
</feature>
<dbReference type="SUPFAM" id="SSF52833">
    <property type="entry name" value="Thioredoxin-like"/>
    <property type="match status" value="1"/>
</dbReference>
<dbReference type="NCBIfam" id="TIGR00231">
    <property type="entry name" value="small_GTP"/>
    <property type="match status" value="1"/>
</dbReference>
<reference evidence="8" key="1">
    <citation type="submission" date="2021-01" db="EMBL/GenBank/DDBJ databases">
        <authorList>
            <person name="Kaushik A."/>
        </authorList>
    </citation>
    <scope>NUCLEOTIDE SEQUENCE</scope>
    <source>
        <strain evidence="8">AG5</strain>
    </source>
</reference>
<evidence type="ECO:0000256" key="2">
    <source>
        <dbReference type="ARBA" id="ARBA00022741"/>
    </source>
</evidence>
<dbReference type="GO" id="GO:0005525">
    <property type="term" value="F:GTP binding"/>
    <property type="evidence" value="ECO:0007669"/>
    <property type="project" value="UniProtKB-KW"/>
</dbReference>
<dbReference type="SMART" id="SM00178">
    <property type="entry name" value="SAR"/>
    <property type="match status" value="1"/>
</dbReference>
<organism evidence="8 9">
    <name type="scientific">Rhizoctonia solani</name>
    <dbReference type="NCBI Taxonomy" id="456999"/>
    <lineage>
        <taxon>Eukaryota</taxon>
        <taxon>Fungi</taxon>
        <taxon>Dikarya</taxon>
        <taxon>Basidiomycota</taxon>
        <taxon>Agaricomycotina</taxon>
        <taxon>Agaricomycetes</taxon>
        <taxon>Cantharellales</taxon>
        <taxon>Ceratobasidiaceae</taxon>
        <taxon>Rhizoctonia</taxon>
    </lineage>
</organism>
<evidence type="ECO:0000259" key="6">
    <source>
        <dbReference type="PROSITE" id="PS50404"/>
    </source>
</evidence>
<evidence type="ECO:0000256" key="3">
    <source>
        <dbReference type="ARBA" id="ARBA00023134"/>
    </source>
</evidence>
<dbReference type="InterPro" id="IPR004045">
    <property type="entry name" value="Glutathione_S-Trfase_N"/>
</dbReference>
<comment type="caution">
    <text evidence="8">The sequence shown here is derived from an EMBL/GenBank/DDBJ whole genome shotgun (WGS) entry which is preliminary data.</text>
</comment>
<dbReference type="Pfam" id="PF00025">
    <property type="entry name" value="Arf"/>
    <property type="match status" value="1"/>
</dbReference>
<name>A0A8H3E600_9AGAM</name>
<dbReference type="GO" id="GO:0046872">
    <property type="term" value="F:metal ion binding"/>
    <property type="evidence" value="ECO:0007669"/>
    <property type="project" value="UniProtKB-KW"/>
</dbReference>
<feature type="domain" description="GST N-terminal" evidence="6">
    <location>
        <begin position="152"/>
        <end position="223"/>
    </location>
</feature>
<comment type="similarity">
    <text evidence="1">Belongs to the small GTPase superfamily. Arf family.</text>
</comment>
<dbReference type="PROSITE" id="PS50405">
    <property type="entry name" value="GST_CTER"/>
    <property type="match status" value="1"/>
</dbReference>
<feature type="domain" description="GST C-terminal" evidence="7">
    <location>
        <begin position="134"/>
        <end position="309"/>
    </location>
</feature>
<feature type="binding site" evidence="5">
    <location>
        <position position="30"/>
    </location>
    <ligand>
        <name>Mg(2+)</name>
        <dbReference type="ChEBI" id="CHEBI:18420"/>
    </ligand>
</feature>
<dbReference type="InterPro" id="IPR027417">
    <property type="entry name" value="P-loop_NTPase"/>
</dbReference>